<comment type="function">
    <text evidence="1">Mediates coordination of peptidoglycan synthesis and outer membrane constriction during cell division.</text>
</comment>
<dbReference type="EMBL" id="JAUCBP010000006">
    <property type="protein sequence ID" value="MDM7859941.1"/>
    <property type="molecule type" value="Genomic_DNA"/>
</dbReference>
<dbReference type="InterPro" id="IPR014162">
    <property type="entry name" value="CpoB_C"/>
</dbReference>
<dbReference type="InterPro" id="IPR019734">
    <property type="entry name" value="TPR_rpt"/>
</dbReference>
<organism evidence="3 4">
    <name type="scientific">Alteromonas arenosi</name>
    <dbReference type="NCBI Taxonomy" id="3055817"/>
    <lineage>
        <taxon>Bacteria</taxon>
        <taxon>Pseudomonadati</taxon>
        <taxon>Pseudomonadota</taxon>
        <taxon>Gammaproteobacteria</taxon>
        <taxon>Alteromonadales</taxon>
        <taxon>Alteromonadaceae</taxon>
        <taxon>Alteromonas/Salinimonas group</taxon>
        <taxon>Alteromonas</taxon>
    </lineage>
</organism>
<gene>
    <name evidence="3" type="primary">ybgF</name>
    <name evidence="1" type="synonym">cpoB</name>
    <name evidence="3" type="ORF">QTP81_04955</name>
</gene>
<name>A0ABT7SUT1_9ALTE</name>
<dbReference type="InterPro" id="IPR032519">
    <property type="entry name" value="YbgF_tri"/>
</dbReference>
<accession>A0ABT7SUT1</accession>
<dbReference type="Proteomes" id="UP001234343">
    <property type="component" value="Unassembled WGS sequence"/>
</dbReference>
<keyword evidence="1" id="KW-0175">Coiled coil</keyword>
<comment type="similarity">
    <text evidence="1">Belongs to the CpoB family.</text>
</comment>
<keyword evidence="4" id="KW-1185">Reference proteome</keyword>
<sequence length="254" mass="28061" precursor="true">MRKSPLVLASIFTVTCAAAAAQAPVVDANNGDFEARLAAIESILDSRTESQHRLQSQLDSLQSEVDELRGAVEVHTNQLEKILQRQRELYLEIDKRVEALKTATVQQPVTTPDATTQTPAVTQPVTTAISETEAYENAVNLILKDRDYAAAVPAFQQFISQYPDSEYAANAHYWLGQLLFNQQDWVTAQQQFGIVVDRFADSSKRADSILKLGIIAERQGNVALARQRFNQVVAEYPDSSARKLADSRLAQIGG</sequence>
<dbReference type="SUPFAM" id="SSF48452">
    <property type="entry name" value="TPR-like"/>
    <property type="match status" value="1"/>
</dbReference>
<evidence type="ECO:0000313" key="3">
    <source>
        <dbReference type="EMBL" id="MDM7859941.1"/>
    </source>
</evidence>
<keyword evidence="1" id="KW-0132">Cell division</keyword>
<dbReference type="Pfam" id="PF13174">
    <property type="entry name" value="TPR_6"/>
    <property type="match status" value="1"/>
</dbReference>
<comment type="caution">
    <text evidence="3">The sequence shown here is derived from an EMBL/GenBank/DDBJ whole genome shotgun (WGS) entry which is preliminary data.</text>
</comment>
<dbReference type="RefSeq" id="WP_289364131.1">
    <property type="nucleotide sequence ID" value="NZ_JAUCBP010000006.1"/>
</dbReference>
<dbReference type="HAMAP" id="MF_02066">
    <property type="entry name" value="CpoB"/>
    <property type="match status" value="1"/>
</dbReference>
<feature type="chain" id="PRO_5044907459" description="Cell division coordinator CpoB" evidence="1">
    <location>
        <begin position="20"/>
        <end position="254"/>
    </location>
</feature>
<proteinExistence type="inferred from homology"/>
<dbReference type="Pfam" id="PF16331">
    <property type="entry name" value="TolA_bind_tri"/>
    <property type="match status" value="1"/>
</dbReference>
<dbReference type="InterPro" id="IPR011990">
    <property type="entry name" value="TPR-like_helical_dom_sf"/>
</dbReference>
<dbReference type="NCBIfam" id="TIGR02795">
    <property type="entry name" value="tol_pal_ybgF"/>
    <property type="match status" value="1"/>
</dbReference>
<comment type="subcellular location">
    <subcellularLocation>
        <location evidence="1">Periplasm</location>
    </subcellularLocation>
</comment>
<protein>
    <recommendedName>
        <fullName evidence="1">Cell division coordinator CpoB</fullName>
    </recommendedName>
</protein>
<evidence type="ECO:0000256" key="1">
    <source>
        <dbReference type="HAMAP-Rule" id="MF_02066"/>
    </source>
</evidence>
<keyword evidence="1" id="KW-0574">Periplasm</keyword>
<feature type="coiled-coil region" evidence="1">
    <location>
        <begin position="51"/>
        <end position="85"/>
    </location>
</feature>
<dbReference type="InterPro" id="IPR034706">
    <property type="entry name" value="CpoB"/>
</dbReference>
<feature type="signal peptide" evidence="1">
    <location>
        <begin position="1"/>
        <end position="19"/>
    </location>
</feature>
<evidence type="ECO:0000259" key="2">
    <source>
        <dbReference type="Pfam" id="PF16331"/>
    </source>
</evidence>
<dbReference type="Pfam" id="PF13432">
    <property type="entry name" value="TPR_16"/>
    <property type="match status" value="1"/>
</dbReference>
<dbReference type="Gene3D" id="1.20.5.110">
    <property type="match status" value="1"/>
</dbReference>
<reference evidence="3 4" key="1">
    <citation type="submission" date="2023-06" db="EMBL/GenBank/DDBJ databases">
        <title>Alteromonas sp. ASW11-36 isolated from intertidal sand.</title>
        <authorList>
            <person name="Li Y."/>
        </authorList>
    </citation>
    <scope>NUCLEOTIDE SEQUENCE [LARGE SCALE GENOMIC DNA]</scope>
    <source>
        <strain evidence="3 4">ASW11-36</strain>
    </source>
</reference>
<keyword evidence="1" id="KW-0131">Cell cycle</keyword>
<evidence type="ECO:0000313" key="4">
    <source>
        <dbReference type="Proteomes" id="UP001234343"/>
    </source>
</evidence>
<feature type="domain" description="YbgF trimerisation" evidence="2">
    <location>
        <begin position="33"/>
        <end position="104"/>
    </location>
</feature>
<dbReference type="Gene3D" id="1.25.40.10">
    <property type="entry name" value="Tetratricopeptide repeat domain"/>
    <property type="match status" value="1"/>
</dbReference>
<keyword evidence="1" id="KW-0732">Signal</keyword>